<comment type="caution">
    <text evidence="1">The sequence shown here is derived from an EMBL/GenBank/DDBJ whole genome shotgun (WGS) entry which is preliminary data.</text>
</comment>
<evidence type="ECO:0000313" key="1">
    <source>
        <dbReference type="EMBL" id="KAK4294559.1"/>
    </source>
</evidence>
<protein>
    <submittedName>
        <fullName evidence="1">Uncharacterized protein</fullName>
    </submittedName>
</protein>
<dbReference type="EMBL" id="JAWZYT010004266">
    <property type="protein sequence ID" value="KAK4294559.1"/>
    <property type="molecule type" value="Genomic_DNA"/>
</dbReference>
<accession>A0AAE1TTD8</accession>
<dbReference type="AlphaFoldDB" id="A0AAE1TTD8"/>
<sequence length="87" mass="9967">MIRRMNIDQYPLISDHLKTMALCALSVPAAEQSDKCLHHQCQLRIEKPYFAPQHHSARASDLKQQWQNINNQGSSSNGVDFLQNTTF</sequence>
<evidence type="ECO:0000313" key="2">
    <source>
        <dbReference type="Proteomes" id="UP001292094"/>
    </source>
</evidence>
<keyword evidence="2" id="KW-1185">Reference proteome</keyword>
<dbReference type="Proteomes" id="UP001292094">
    <property type="component" value="Unassembled WGS sequence"/>
</dbReference>
<name>A0AAE1TTD8_9EUCA</name>
<organism evidence="1 2">
    <name type="scientific">Petrolisthes manimaculis</name>
    <dbReference type="NCBI Taxonomy" id="1843537"/>
    <lineage>
        <taxon>Eukaryota</taxon>
        <taxon>Metazoa</taxon>
        <taxon>Ecdysozoa</taxon>
        <taxon>Arthropoda</taxon>
        <taxon>Crustacea</taxon>
        <taxon>Multicrustacea</taxon>
        <taxon>Malacostraca</taxon>
        <taxon>Eumalacostraca</taxon>
        <taxon>Eucarida</taxon>
        <taxon>Decapoda</taxon>
        <taxon>Pleocyemata</taxon>
        <taxon>Anomura</taxon>
        <taxon>Galatheoidea</taxon>
        <taxon>Porcellanidae</taxon>
        <taxon>Petrolisthes</taxon>
    </lineage>
</organism>
<proteinExistence type="predicted"/>
<reference evidence="1" key="1">
    <citation type="submission" date="2023-11" db="EMBL/GenBank/DDBJ databases">
        <title>Genome assemblies of two species of porcelain crab, Petrolisthes cinctipes and Petrolisthes manimaculis (Anomura: Porcellanidae).</title>
        <authorList>
            <person name="Angst P."/>
        </authorList>
    </citation>
    <scope>NUCLEOTIDE SEQUENCE</scope>
    <source>
        <strain evidence="1">PB745_02</strain>
        <tissue evidence="1">Gill</tissue>
    </source>
</reference>
<gene>
    <name evidence="1" type="ORF">Pmani_032821</name>
</gene>